<name>A0A7M1S4V0_9BACT</name>
<evidence type="ECO:0000256" key="7">
    <source>
        <dbReference type="ARBA" id="ARBA00022989"/>
    </source>
</evidence>
<protein>
    <submittedName>
        <fullName evidence="12">ATP-binding cassette domain-containing protein</fullName>
    </submittedName>
</protein>
<accession>A0A7M1S4V0</accession>
<dbReference type="InterPro" id="IPR003593">
    <property type="entry name" value="AAA+_ATPase"/>
</dbReference>
<evidence type="ECO:0000256" key="6">
    <source>
        <dbReference type="ARBA" id="ARBA00022840"/>
    </source>
</evidence>
<dbReference type="CDD" id="cd18552">
    <property type="entry name" value="ABC_6TM_MsbA_like"/>
    <property type="match status" value="1"/>
</dbReference>
<evidence type="ECO:0000256" key="9">
    <source>
        <dbReference type="SAM" id="Phobius"/>
    </source>
</evidence>
<dbReference type="SUPFAM" id="SSF52540">
    <property type="entry name" value="P-loop containing nucleoside triphosphate hydrolases"/>
    <property type="match status" value="1"/>
</dbReference>
<comment type="subcellular location">
    <subcellularLocation>
        <location evidence="1">Cell membrane</location>
        <topology evidence="1">Multi-pass membrane protein</topology>
    </subcellularLocation>
</comment>
<feature type="transmembrane region" description="Helical" evidence="9">
    <location>
        <begin position="156"/>
        <end position="176"/>
    </location>
</feature>
<keyword evidence="6 12" id="KW-0067">ATP-binding</keyword>
<dbReference type="AlphaFoldDB" id="A0A7M1S4V0"/>
<dbReference type="Pfam" id="PF00005">
    <property type="entry name" value="ABC_tran"/>
    <property type="match status" value="1"/>
</dbReference>
<feature type="transmembrane region" description="Helical" evidence="9">
    <location>
        <begin position="77"/>
        <end position="95"/>
    </location>
</feature>
<keyword evidence="8 9" id="KW-0472">Membrane</keyword>
<dbReference type="GO" id="GO:0016887">
    <property type="term" value="F:ATP hydrolysis activity"/>
    <property type="evidence" value="ECO:0007669"/>
    <property type="project" value="InterPro"/>
</dbReference>
<dbReference type="GO" id="GO:0015421">
    <property type="term" value="F:ABC-type oligopeptide transporter activity"/>
    <property type="evidence" value="ECO:0007669"/>
    <property type="project" value="TreeGrafter"/>
</dbReference>
<sequence length="590" mass="67099">MFFILHIGYNHRINYSFKENLNVKQLFKYFFPYMKEYKREFIFAIFGMIAVAAGTTGSAHLLKPVLDEVFINKDREMLTLIPLAIIGVFLLKSAGKYVQTYYTIYIGNDIIRKIRNKLSMHLMYQDMAYLNKMRSGELLSRTTNDIARIRNVVSTLIPSVLINAMLIVSLTGYVIYQNPKLAFYFLVVMPLALLPLQMLAKKMKKYSRRSQESAADLTSRLTEIFNNIEIIKSNSSQQYEARKFSNENMNFFKLTMKQSKTNALVSPVLELFGSVAIAVAIYIGANEVIDGEMTVGSFFAFMTALFMLYDPIKKFSNIHNKMQDAIAATERIDELFRTQSKIVSGSKVLEHIDSIRFEDVSLKYDDKTALEHININAAKGKVYALVGDSGAGKSSLVNLLVRFYDTTSGTIYVNSDDIKDYTLQSLHKKIAFVTQRIFIFQDTIAQNVAYGEEIVEERVITALKRAYAWDFVQALPKGIETVLDEFGTNLSGGQRQRIALARALYKDPDVLILDEATSALDNKSEQAIKKALEGLKSEMITFIVAHRLTTIEDADEILVFKEGKIENRGTYERLLETSEEFRKLAQKNSP</sequence>
<dbReference type="SMART" id="SM00382">
    <property type="entry name" value="AAA"/>
    <property type="match status" value="1"/>
</dbReference>
<keyword evidence="2" id="KW-0813">Transport</keyword>
<dbReference type="PROSITE" id="PS50929">
    <property type="entry name" value="ABC_TM1F"/>
    <property type="match status" value="1"/>
</dbReference>
<evidence type="ECO:0000313" key="13">
    <source>
        <dbReference type="Proteomes" id="UP000595074"/>
    </source>
</evidence>
<dbReference type="InterPro" id="IPR027417">
    <property type="entry name" value="P-loop_NTPase"/>
</dbReference>
<dbReference type="EMBL" id="CP063164">
    <property type="protein sequence ID" value="QOR62346.1"/>
    <property type="molecule type" value="Genomic_DNA"/>
</dbReference>
<feature type="transmembrane region" description="Helical" evidence="9">
    <location>
        <begin position="295"/>
        <end position="312"/>
    </location>
</feature>
<dbReference type="InterPro" id="IPR036640">
    <property type="entry name" value="ABC1_TM_sf"/>
</dbReference>
<dbReference type="InterPro" id="IPR039421">
    <property type="entry name" value="Type_1_exporter"/>
</dbReference>
<dbReference type="KEGG" id="sinu:IMZ28_02400"/>
<dbReference type="PROSITE" id="PS00211">
    <property type="entry name" value="ABC_TRANSPORTER_1"/>
    <property type="match status" value="1"/>
</dbReference>
<feature type="transmembrane region" description="Helical" evidence="9">
    <location>
        <begin position="182"/>
        <end position="200"/>
    </location>
</feature>
<dbReference type="Pfam" id="PF00664">
    <property type="entry name" value="ABC_membrane"/>
    <property type="match status" value="1"/>
</dbReference>
<evidence type="ECO:0000259" key="10">
    <source>
        <dbReference type="PROSITE" id="PS50893"/>
    </source>
</evidence>
<evidence type="ECO:0000313" key="12">
    <source>
        <dbReference type="EMBL" id="QOR62346.1"/>
    </source>
</evidence>
<reference evidence="12 13" key="1">
    <citation type="submission" date="2020-10" db="EMBL/GenBank/DDBJ databases">
        <title>The genome of sulfurovum sp.</title>
        <authorList>
            <person name="Xie S."/>
            <person name="Shao Z."/>
            <person name="Jiang L."/>
        </authorList>
    </citation>
    <scope>NUCLEOTIDE SEQUENCE [LARGE SCALE GENOMIC DNA]</scope>
    <source>
        <strain evidence="12 13">ST-419</strain>
    </source>
</reference>
<proteinExistence type="predicted"/>
<dbReference type="Gene3D" id="3.40.50.300">
    <property type="entry name" value="P-loop containing nucleotide triphosphate hydrolases"/>
    <property type="match status" value="1"/>
</dbReference>
<keyword evidence="13" id="KW-1185">Reference proteome</keyword>
<dbReference type="GO" id="GO:0005886">
    <property type="term" value="C:plasma membrane"/>
    <property type="evidence" value="ECO:0007669"/>
    <property type="project" value="UniProtKB-SubCell"/>
</dbReference>
<dbReference type="FunFam" id="3.40.50.300:FF:000221">
    <property type="entry name" value="Multidrug ABC transporter ATP-binding protein"/>
    <property type="match status" value="1"/>
</dbReference>
<keyword evidence="4 9" id="KW-0812">Transmembrane</keyword>
<keyword evidence="7 9" id="KW-1133">Transmembrane helix</keyword>
<feature type="domain" description="ABC transporter" evidence="10">
    <location>
        <begin position="355"/>
        <end position="587"/>
    </location>
</feature>
<dbReference type="InterPro" id="IPR011527">
    <property type="entry name" value="ABC1_TM_dom"/>
</dbReference>
<keyword evidence="3" id="KW-1003">Cell membrane</keyword>
<dbReference type="SUPFAM" id="SSF90123">
    <property type="entry name" value="ABC transporter transmembrane region"/>
    <property type="match status" value="1"/>
</dbReference>
<dbReference type="Gene3D" id="1.20.1560.10">
    <property type="entry name" value="ABC transporter type 1, transmembrane domain"/>
    <property type="match status" value="1"/>
</dbReference>
<dbReference type="InterPro" id="IPR003439">
    <property type="entry name" value="ABC_transporter-like_ATP-bd"/>
</dbReference>
<organism evidence="12 13">
    <name type="scientific">Sulfurovum indicum</name>
    <dbReference type="NCBI Taxonomy" id="2779528"/>
    <lineage>
        <taxon>Bacteria</taxon>
        <taxon>Pseudomonadati</taxon>
        <taxon>Campylobacterota</taxon>
        <taxon>Epsilonproteobacteria</taxon>
        <taxon>Campylobacterales</taxon>
        <taxon>Sulfurovaceae</taxon>
        <taxon>Sulfurovum</taxon>
    </lineage>
</organism>
<keyword evidence="5" id="KW-0547">Nucleotide-binding</keyword>
<evidence type="ECO:0000256" key="8">
    <source>
        <dbReference type="ARBA" id="ARBA00023136"/>
    </source>
</evidence>
<evidence type="ECO:0000256" key="2">
    <source>
        <dbReference type="ARBA" id="ARBA00022448"/>
    </source>
</evidence>
<feature type="transmembrane region" description="Helical" evidence="9">
    <location>
        <begin position="263"/>
        <end position="283"/>
    </location>
</feature>
<dbReference type="GO" id="GO:0005524">
    <property type="term" value="F:ATP binding"/>
    <property type="evidence" value="ECO:0007669"/>
    <property type="project" value="UniProtKB-KW"/>
</dbReference>
<dbReference type="PANTHER" id="PTHR43394">
    <property type="entry name" value="ATP-DEPENDENT PERMEASE MDL1, MITOCHONDRIAL"/>
    <property type="match status" value="1"/>
</dbReference>
<dbReference type="Proteomes" id="UP000595074">
    <property type="component" value="Chromosome"/>
</dbReference>
<evidence type="ECO:0000256" key="1">
    <source>
        <dbReference type="ARBA" id="ARBA00004651"/>
    </source>
</evidence>
<dbReference type="PANTHER" id="PTHR43394:SF1">
    <property type="entry name" value="ATP-BINDING CASSETTE SUB-FAMILY B MEMBER 10, MITOCHONDRIAL"/>
    <property type="match status" value="1"/>
</dbReference>
<evidence type="ECO:0000259" key="11">
    <source>
        <dbReference type="PROSITE" id="PS50929"/>
    </source>
</evidence>
<feature type="domain" description="ABC transmembrane type-1" evidence="11">
    <location>
        <begin position="42"/>
        <end position="324"/>
    </location>
</feature>
<evidence type="ECO:0000256" key="3">
    <source>
        <dbReference type="ARBA" id="ARBA00022475"/>
    </source>
</evidence>
<evidence type="ECO:0000256" key="5">
    <source>
        <dbReference type="ARBA" id="ARBA00022741"/>
    </source>
</evidence>
<dbReference type="InterPro" id="IPR017871">
    <property type="entry name" value="ABC_transporter-like_CS"/>
</dbReference>
<evidence type="ECO:0000256" key="4">
    <source>
        <dbReference type="ARBA" id="ARBA00022692"/>
    </source>
</evidence>
<gene>
    <name evidence="12" type="ORF">IMZ28_02400</name>
</gene>
<feature type="transmembrane region" description="Helical" evidence="9">
    <location>
        <begin position="41"/>
        <end position="62"/>
    </location>
</feature>
<dbReference type="PROSITE" id="PS50893">
    <property type="entry name" value="ABC_TRANSPORTER_2"/>
    <property type="match status" value="1"/>
</dbReference>